<evidence type="ECO:0000256" key="5">
    <source>
        <dbReference type="ARBA" id="ARBA00023163"/>
    </source>
</evidence>
<evidence type="ECO:0000256" key="7">
    <source>
        <dbReference type="ARBA" id="ARBA00023242"/>
    </source>
</evidence>
<feature type="compositionally biased region" description="Polar residues" evidence="8">
    <location>
        <begin position="1"/>
        <end position="14"/>
    </location>
</feature>
<dbReference type="GO" id="GO:0000981">
    <property type="term" value="F:DNA-binding transcription factor activity, RNA polymerase II-specific"/>
    <property type="evidence" value="ECO:0007669"/>
    <property type="project" value="InterPro"/>
</dbReference>
<dbReference type="InterPro" id="IPR046347">
    <property type="entry name" value="bZIP_sf"/>
</dbReference>
<dbReference type="GO" id="GO:0005634">
    <property type="term" value="C:nucleus"/>
    <property type="evidence" value="ECO:0007669"/>
    <property type="project" value="UniProtKB-SubCell"/>
</dbReference>
<feature type="domain" description="BZIP" evidence="9">
    <location>
        <begin position="41"/>
        <end position="55"/>
    </location>
</feature>
<dbReference type="GO" id="GO:0003677">
    <property type="term" value="F:DNA binding"/>
    <property type="evidence" value="ECO:0007669"/>
    <property type="project" value="UniProtKB-KW"/>
</dbReference>
<comment type="subcellular location">
    <subcellularLocation>
        <location evidence="1">Nucleus</location>
    </subcellularLocation>
</comment>
<dbReference type="GO" id="GO:0006986">
    <property type="term" value="P:response to unfolded protein"/>
    <property type="evidence" value="ECO:0007669"/>
    <property type="project" value="UniProtKB-KW"/>
</dbReference>
<dbReference type="Pfam" id="PF07716">
    <property type="entry name" value="bZIP_2"/>
    <property type="match status" value="1"/>
</dbReference>
<dbReference type="GO" id="GO:0045944">
    <property type="term" value="P:positive regulation of transcription by RNA polymerase II"/>
    <property type="evidence" value="ECO:0007669"/>
    <property type="project" value="InterPro"/>
</dbReference>
<name>B3RFV6_PICAN</name>
<dbReference type="InterPro" id="IPR004827">
    <property type="entry name" value="bZIP"/>
</dbReference>
<dbReference type="InterPro" id="IPR044280">
    <property type="entry name" value="Hac1/HY5"/>
</dbReference>
<feature type="compositionally biased region" description="Acidic residues" evidence="8">
    <location>
        <begin position="160"/>
        <end position="173"/>
    </location>
</feature>
<dbReference type="AlphaFoldDB" id="B3RFV6"/>
<evidence type="ECO:0000259" key="9">
    <source>
        <dbReference type="PROSITE" id="PS00036"/>
    </source>
</evidence>
<feature type="compositionally biased region" description="Basic and acidic residues" evidence="8">
    <location>
        <begin position="29"/>
        <end position="40"/>
    </location>
</feature>
<evidence type="ECO:0000256" key="3">
    <source>
        <dbReference type="ARBA" id="ARBA00023015"/>
    </source>
</evidence>
<reference evidence="10" key="1">
    <citation type="submission" date="2006-06" db="EMBL/GenBank/DDBJ databases">
        <title>Transcriptome analysis of the unfolded protein response regulated by HpHAC1 gene in the methylotrophic yeast Hansenula polymorpha.</title>
        <authorList>
            <person name="Moon H.Y."/>
            <person name="Oh D.-B."/>
            <person name="Kim J.-Y."/>
            <person name="Rhee S.K."/>
            <person name="Kang H.A."/>
        </authorList>
    </citation>
    <scope>NUCLEOTIDE SEQUENCE</scope>
    <source>
        <strain evidence="10">DL1</strain>
    </source>
</reference>
<protein>
    <submittedName>
        <fullName evidence="10">Transcription factor Hac1</fullName>
    </submittedName>
</protein>
<evidence type="ECO:0000256" key="2">
    <source>
        <dbReference type="ARBA" id="ARBA00007163"/>
    </source>
</evidence>
<accession>B3RFV6</accession>
<organism evidence="10">
    <name type="scientific">Pichia angusta</name>
    <name type="common">Yeast</name>
    <name type="synonym">Hansenula polymorpha</name>
    <dbReference type="NCBI Taxonomy" id="870730"/>
    <lineage>
        <taxon>Eukaryota</taxon>
        <taxon>Fungi</taxon>
        <taxon>Dikarya</taxon>
        <taxon>Ascomycota</taxon>
        <taxon>Saccharomycotina</taxon>
        <taxon>Pichiomycetes</taxon>
        <taxon>Pichiales</taxon>
        <taxon>Pichiaceae</taxon>
        <taxon>Ogataea</taxon>
    </lineage>
</organism>
<evidence type="ECO:0000256" key="4">
    <source>
        <dbReference type="ARBA" id="ARBA00023125"/>
    </source>
</evidence>
<proteinExistence type="evidence at transcript level"/>
<feature type="region of interest" description="Disordered" evidence="8">
    <location>
        <begin position="1"/>
        <end position="40"/>
    </location>
</feature>
<sequence>MTALNSSVQHQEVSSDLPFGTLPPRKRAKTEEEKEQRRVERILRNRRAAHASREKKRRHVEYLENYVTDLESALATHEGNYRKMAKIQSSLISLLSEHGIDYSSVDLAVEPCPKVERPEGLELTGSIPVKKQKIASAKSPKSLSRKSKSEIPSPSFDENIFSEEENEHDDGIEEYGKAGQEATEAPSLSHNRKRKAQDAYISPPGSTSPSKLKLEEDERISKHEYSNLFDDTDDIFPSEKSSSLELYKQDDLTMASFVKQEEEEMVPFVKQEDEFKFPDSGFNADDCHLIQVEDLCSFNSVHHPAAAPLTAESIDNHFEFDDYLS</sequence>
<dbReference type="SUPFAM" id="SSF57959">
    <property type="entry name" value="Leucine zipper domain"/>
    <property type="match status" value="1"/>
</dbReference>
<dbReference type="PANTHER" id="PTHR46714">
    <property type="entry name" value="TRANSCRIPTIONAL ACTIVATOR HAC1"/>
    <property type="match status" value="1"/>
</dbReference>
<keyword evidence="6" id="KW-0834">Unfolded protein response</keyword>
<dbReference type="PANTHER" id="PTHR46714:SF6">
    <property type="entry name" value="TRANSCRIPTIONAL ACTIVATOR HAC1"/>
    <property type="match status" value="1"/>
</dbReference>
<evidence type="ECO:0000256" key="6">
    <source>
        <dbReference type="ARBA" id="ARBA00023230"/>
    </source>
</evidence>
<evidence type="ECO:0000256" key="8">
    <source>
        <dbReference type="SAM" id="MobiDB-lite"/>
    </source>
</evidence>
<evidence type="ECO:0000313" key="10">
    <source>
        <dbReference type="EMBL" id="ABG81257.1"/>
    </source>
</evidence>
<keyword evidence="5" id="KW-0804">Transcription</keyword>
<dbReference type="PROSITE" id="PS00036">
    <property type="entry name" value="BZIP_BASIC"/>
    <property type="match status" value="1"/>
</dbReference>
<keyword evidence="3" id="KW-0805">Transcription regulation</keyword>
<dbReference type="Gene3D" id="1.20.5.170">
    <property type="match status" value="1"/>
</dbReference>
<dbReference type="SMART" id="SM00338">
    <property type="entry name" value="BRLZ"/>
    <property type="match status" value="1"/>
</dbReference>
<keyword evidence="4" id="KW-0238">DNA-binding</keyword>
<feature type="region of interest" description="Disordered" evidence="8">
    <location>
        <begin position="132"/>
        <end position="214"/>
    </location>
</feature>
<evidence type="ECO:0000256" key="1">
    <source>
        <dbReference type="ARBA" id="ARBA00004123"/>
    </source>
</evidence>
<dbReference type="EMBL" id="DQ679915">
    <property type="protein sequence ID" value="ABG81257.1"/>
    <property type="molecule type" value="mRNA"/>
</dbReference>
<comment type="similarity">
    <text evidence="2">Belongs to the bZIP family.</text>
</comment>
<keyword evidence="7" id="KW-0539">Nucleus</keyword>